<evidence type="ECO:0000313" key="4">
    <source>
        <dbReference type="Proteomes" id="UP000185210"/>
    </source>
</evidence>
<dbReference type="PROSITE" id="PS51257">
    <property type="entry name" value="PROKAR_LIPOPROTEIN"/>
    <property type="match status" value="1"/>
</dbReference>
<feature type="chain" id="PRO_5044297006" description="Lipoprotein LppJ" evidence="2">
    <location>
        <begin position="24"/>
        <end position="212"/>
    </location>
</feature>
<sequence>MTIRSVKHIGAAIAVMLAIAATACTPDRPDQPLGSPTPSGATLIPGGPMEPTPKVTNPKIPASQQEARDTVLKYLQQSVDALPAGSTLDGSRYVVGTGTTYCEDEPKDQNSPVHFEDWRDINLPPATDFNATIAHLGDVWKQWGWQVLERDGFTKPNRFGYAPDGYTLQIEARTDPKFAPSLIGASPCFPGNLRDDSLGRNPGLIVQSTPTS</sequence>
<evidence type="ECO:0000256" key="1">
    <source>
        <dbReference type="SAM" id="MobiDB-lite"/>
    </source>
</evidence>
<keyword evidence="2" id="KW-0732">Signal</keyword>
<reference evidence="3 4" key="1">
    <citation type="submission" date="2016-11" db="EMBL/GenBank/DDBJ databases">
        <authorList>
            <consortium name="Pathogen Informatics"/>
        </authorList>
    </citation>
    <scope>NUCLEOTIDE SEQUENCE [LARGE SCALE GENOMIC DNA]</scope>
    <source>
        <strain evidence="3 4">104</strain>
    </source>
</reference>
<accession>A0AB38D4M8</accession>
<dbReference type="AlphaFoldDB" id="A0AB38D4M8"/>
<feature type="signal peptide" evidence="2">
    <location>
        <begin position="1"/>
        <end position="23"/>
    </location>
</feature>
<comment type="caution">
    <text evidence="3">The sequence shown here is derived from an EMBL/GenBank/DDBJ whole genome shotgun (WGS) entry which is preliminary data.</text>
</comment>
<protein>
    <recommendedName>
        <fullName evidence="5">Lipoprotein LppJ</fullName>
    </recommendedName>
</protein>
<evidence type="ECO:0000313" key="3">
    <source>
        <dbReference type="EMBL" id="SIB75999.1"/>
    </source>
</evidence>
<feature type="region of interest" description="Disordered" evidence="1">
    <location>
        <begin position="26"/>
        <end position="65"/>
    </location>
</feature>
<name>A0AB38D4M8_9MYCO</name>
<gene>
    <name evidence="3" type="ORF">SAMEA2070301_04460</name>
</gene>
<organism evidence="3 4">
    <name type="scientific">Mycobacteroides abscessus subsp. abscessus</name>
    <dbReference type="NCBI Taxonomy" id="1185650"/>
    <lineage>
        <taxon>Bacteria</taxon>
        <taxon>Bacillati</taxon>
        <taxon>Actinomycetota</taxon>
        <taxon>Actinomycetes</taxon>
        <taxon>Mycobacteriales</taxon>
        <taxon>Mycobacteriaceae</taxon>
        <taxon>Mycobacteroides</taxon>
        <taxon>Mycobacteroides abscessus</taxon>
    </lineage>
</organism>
<evidence type="ECO:0000256" key="2">
    <source>
        <dbReference type="SAM" id="SignalP"/>
    </source>
</evidence>
<dbReference type="EMBL" id="FSHM01000008">
    <property type="protein sequence ID" value="SIB75999.1"/>
    <property type="molecule type" value="Genomic_DNA"/>
</dbReference>
<proteinExistence type="predicted"/>
<evidence type="ECO:0008006" key="5">
    <source>
        <dbReference type="Google" id="ProtNLM"/>
    </source>
</evidence>
<dbReference type="Proteomes" id="UP000185210">
    <property type="component" value="Unassembled WGS sequence"/>
</dbReference>